<dbReference type="InterPro" id="IPR014030">
    <property type="entry name" value="Ketoacyl_synth_N"/>
</dbReference>
<dbReference type="Proteomes" id="UP000838878">
    <property type="component" value="Chromosome 1"/>
</dbReference>
<dbReference type="InterPro" id="IPR036291">
    <property type="entry name" value="NAD(P)-bd_dom_sf"/>
</dbReference>
<dbReference type="Pfam" id="PF02801">
    <property type="entry name" value="Ketoacyl-synt_C"/>
    <property type="match status" value="1"/>
</dbReference>
<dbReference type="PANTHER" id="PTHR43775:SF23">
    <property type="entry name" value="FATTY ACID SYNTHASE 3"/>
    <property type="match status" value="1"/>
</dbReference>
<dbReference type="InterPro" id="IPR016039">
    <property type="entry name" value="Thiolase-like"/>
</dbReference>
<dbReference type="SUPFAM" id="SSF51735">
    <property type="entry name" value="NAD(P)-binding Rossmann-fold domains"/>
    <property type="match status" value="1"/>
</dbReference>
<dbReference type="InterPro" id="IPR016035">
    <property type="entry name" value="Acyl_Trfase/lysoPLipase"/>
</dbReference>
<dbReference type="Gene3D" id="3.10.129.110">
    <property type="entry name" value="Polyketide synthase dehydratase"/>
    <property type="match status" value="1"/>
</dbReference>
<dbReference type="Gene3D" id="3.40.50.1820">
    <property type="entry name" value="alpha/beta hydrolase"/>
    <property type="match status" value="1"/>
</dbReference>
<dbReference type="Gene3D" id="3.90.180.10">
    <property type="entry name" value="Medium-chain alcohol dehydrogenases, catalytic domain"/>
    <property type="match status" value="1"/>
</dbReference>
<dbReference type="CDD" id="cd05195">
    <property type="entry name" value="enoyl_red"/>
    <property type="match status" value="1"/>
</dbReference>
<dbReference type="OrthoDB" id="329835at2759"/>
<feature type="non-terminal residue" evidence="2">
    <location>
        <position position="2292"/>
    </location>
</feature>
<dbReference type="InterPro" id="IPR032821">
    <property type="entry name" value="PKS_assoc"/>
</dbReference>
<dbReference type="SMART" id="SM00829">
    <property type="entry name" value="PKS_ER"/>
    <property type="match status" value="1"/>
</dbReference>
<dbReference type="InterPro" id="IPR020841">
    <property type="entry name" value="PKS_Beta-ketoAc_synthase_dom"/>
</dbReference>
<dbReference type="UniPathway" id="UPA00094"/>
<dbReference type="GO" id="GO:0004312">
    <property type="term" value="F:fatty acid synthase activity"/>
    <property type="evidence" value="ECO:0007669"/>
    <property type="project" value="TreeGrafter"/>
</dbReference>
<protein>
    <recommendedName>
        <fullName evidence="1">Ketosynthase family 3 (KS3) domain-containing protein</fullName>
    </recommendedName>
</protein>
<dbReference type="GO" id="GO:0006633">
    <property type="term" value="P:fatty acid biosynthetic process"/>
    <property type="evidence" value="ECO:0007669"/>
    <property type="project" value="UniProtKB-UniPathway"/>
</dbReference>
<dbReference type="Gene3D" id="3.40.366.10">
    <property type="entry name" value="Malonyl-Coenzyme A Acyl Carrier Protein, domain 2"/>
    <property type="match status" value="1"/>
</dbReference>
<dbReference type="InterPro" id="IPR042104">
    <property type="entry name" value="PKS_dehydratase_sf"/>
</dbReference>
<reference evidence="2" key="1">
    <citation type="submission" date="2021-12" db="EMBL/GenBank/DDBJ databases">
        <authorList>
            <person name="Martin H S."/>
        </authorList>
    </citation>
    <scope>NUCLEOTIDE SEQUENCE</scope>
</reference>
<accession>A0A8J9VM19</accession>
<dbReference type="Pfam" id="PF16197">
    <property type="entry name" value="KAsynt_C_assoc"/>
    <property type="match status" value="1"/>
</dbReference>
<dbReference type="InterPro" id="IPR014031">
    <property type="entry name" value="Ketoacyl_synth_C"/>
</dbReference>
<dbReference type="PANTHER" id="PTHR43775">
    <property type="entry name" value="FATTY ACID SYNTHASE"/>
    <property type="match status" value="1"/>
</dbReference>
<dbReference type="InterPro" id="IPR011032">
    <property type="entry name" value="GroES-like_sf"/>
</dbReference>
<sequence>MSGLYPESHNVKELSNILYNKINPVNAEKCRWQYDHPEVAKYTGKVPELSSFDAQFFKVHYRLGNNMDAMGRKILEQAYQAIFDAGISPVELSGKKVGVYVGSCFSETEKACFYVASSRTGFGIAGCSKTMFANRISYWLNAKGPSMAIDEACCSSTGALEQAYLAITRGECDAAIVGGANLCLHPQSSVHYGRIMKLSMDGKTKSFDSNPAGCSKSESINVLFLQKAKDALRVYAEVAYIKCEFTQLEEDESGPKYGFYRNPNISADFLKKFYQEADVSPDVVEYVEAVGSAVAEADKSELQSIDEVFCINRSDPLKVGSVMSNIGYTEAASGICAITKVLLAYHTGKIAANLHCDSPRQDVAALRDGRMCIVTDHMDFNHSYAAVNGLSVTGVNSHILLKGHYKQKDLSCYKATIPQLVTLSGRQESSVIKIMNDLKIRPVDPEELALLRNIHKSRIFGHLGRGYTILDTNEKGKTVSLCEKSNYFDDVKRPLWFMYSGMGSQWAGMGTQLMRIPVFAAAIERCRRALEPKGIDIVHIITSTEKTIFDNILHSFVGIAAIQIGLTDVLRELEIFPDMIIGHSVGELGCAYADGCFTAEEMILSAYSRGLVSLQTPFIRGSMAAVGVGYQQIVKMCPPEIEVACHNGPNSSTISGPAIVMKEFVAQLTSKGIFAKEVPCSNIAYHSRYIAEAGPGLLKYLTEVIKSPKPRSEKWVSTSVPKERWGEEIAKYSSAEYHTNNLLNSVLFEETSRLIPANAVVIEIAPHGLLQAIVKRSLPDSCRHIPLTRRGHVDNALFLLEAIGKLYMDGFNPKVEVLYPKIEYPVSTGTPMLSHLVEWAHNEKWSLPLYASAHRKIAAATKFVISTYDDDHAYLKGHVIREKNLYPFSGALVGVWDTLAMVLGVEKKQLSVQFTDIHFFTQPILHKQRNLRLNIALHRGNGRFEVLDESTKIATGYITGEIKKDSQDKVNINCKEEMQLKSDDIYKLLSLRDYNYSGVFRSIYNASLSLSEANIKWEDNWVAMIDSMLQLNALRRIHETVSQPHFVRKIIIDVNEHFDEMYEIHGIKVTPARIFDVHDYTRCGGIIMQNIRFHDLPTFCKNVGIKALKFVPHFSTNTIDKASALSTYIQISAEYLNKHDLNVVEIIENNVSDFVDTNQILSEIPGIQANYSVITLDSLKSSNTALLSEVDLLLVSKLSNNDDLCQMLHRVLTCNTFIVNYEKYKAEISRDRPSSLYQSICAHTKGSTVLELVLWRPTESNVSTSPITVYSESDFALLTSRITATQLNQKLVILTSYPPLASLKTAVKKWRKEDNRKINLIMINNEFSSTRNLDKIPLTDLAVNILHNGVWGGEYYLPAEETLSEEGLGLELNIRQLGDLDSLHWTEMPEPRGAGINVKIHYAGVNAVEVQKKMGVISCDNEDMQLFDFSGTTDSGAHVMGIANYESIRTHVSVAPKYLWPVPAHWTMEDAATVPLAYCLALYCLCIKAKLKPGITILVHGGAGALGQAVISIALAYGCQVFTTVSDIKKKSFLRRLFPELKESHIGNSRDISFGDMVFHATKGEGCDLIISCVKGALKNTTIQCCRPSGIVIDTTLLLTKENYDLGMKHLGKGMSYCTINLLSMLGQEEEEDIQKLQLLLTEGIARGYIRPLSRVTYSPQDITRAYSLQAGSRHRGRVLLDLQKDLSHVQTKIACSTQLRQLVISENELLALKLVDRLVDRGARKIILVSSTGSSNCVSEKLRTWAKQGVQVQVIPENMFSLNSIINLAAEDKSFVGIEGIYYIDYANSMSENNYEMLEQIKLISQRCSNLKYFSIINEAKDDFERTVLSKIDNQLLTWIKLPALKMVHKMNENEFDEAITAVNAIDAIEKAICLKERVILIHSLKKSEAVSLVHELSLKAGINISDDISKNTIIADLDIEPAKLEIFRSYLYNTCHIFLDENSLSVLSIKSLRQLEDNIIEKEYKETKGFDTFWSNIDNDELLATTEMVFLPTLINSSSMREDEFDVNQTYLCVVPGVEGLHSRFKILCERLKLGALVLQPGLVRPNETIQEMADRFAKTLLKKAQLKNRVYLLGYESGVMVALEMAAILEDQGITGTVFCIGGAPNEVQAVIEEKLEDYSTEEELQNAVIRHMFSLVTKENILDLDRALQRSSTWAEKLSLAGRILYGQVMHSNEYTKELINGAYARLVQARCYNAETRQLQSLLISIRPSSTRDRHFNNNLHFLQNHSLRKVVEYQLESPFAYAAYDLRCSAIVNHHLDEDILEAFDKRNLCESYITNADAIMSSEVE</sequence>
<proteinExistence type="predicted"/>
<dbReference type="InterPro" id="IPR029058">
    <property type="entry name" value="AB_hydrolase_fold"/>
</dbReference>
<organism evidence="2 3">
    <name type="scientific">Brenthis ino</name>
    <name type="common">lesser marbled fritillary</name>
    <dbReference type="NCBI Taxonomy" id="405034"/>
    <lineage>
        <taxon>Eukaryota</taxon>
        <taxon>Metazoa</taxon>
        <taxon>Ecdysozoa</taxon>
        <taxon>Arthropoda</taxon>
        <taxon>Hexapoda</taxon>
        <taxon>Insecta</taxon>
        <taxon>Pterygota</taxon>
        <taxon>Neoptera</taxon>
        <taxon>Endopterygota</taxon>
        <taxon>Lepidoptera</taxon>
        <taxon>Glossata</taxon>
        <taxon>Ditrysia</taxon>
        <taxon>Papilionoidea</taxon>
        <taxon>Nymphalidae</taxon>
        <taxon>Heliconiinae</taxon>
        <taxon>Argynnini</taxon>
        <taxon>Brenthis</taxon>
    </lineage>
</organism>
<dbReference type="InterPro" id="IPR050091">
    <property type="entry name" value="PKS_NRPS_Biosynth_Enz"/>
</dbReference>
<dbReference type="Gene3D" id="3.30.70.3290">
    <property type="match status" value="1"/>
</dbReference>
<dbReference type="InterPro" id="IPR001227">
    <property type="entry name" value="Ac_transferase_dom_sf"/>
</dbReference>
<evidence type="ECO:0000313" key="3">
    <source>
        <dbReference type="Proteomes" id="UP000838878"/>
    </source>
</evidence>
<keyword evidence="3" id="KW-1185">Reference proteome</keyword>
<name>A0A8J9VM19_9NEOP</name>
<dbReference type="Pfam" id="PF00109">
    <property type="entry name" value="ketoacyl-synt"/>
    <property type="match status" value="1"/>
</dbReference>
<dbReference type="Gene3D" id="3.40.50.720">
    <property type="entry name" value="NAD(P)-binding Rossmann-like Domain"/>
    <property type="match status" value="1"/>
</dbReference>
<dbReference type="SMART" id="SM00827">
    <property type="entry name" value="PKS_AT"/>
    <property type="match status" value="1"/>
</dbReference>
<evidence type="ECO:0000313" key="2">
    <source>
        <dbReference type="EMBL" id="CAH0713892.1"/>
    </source>
</evidence>
<dbReference type="GO" id="GO:0016491">
    <property type="term" value="F:oxidoreductase activity"/>
    <property type="evidence" value="ECO:0007669"/>
    <property type="project" value="InterPro"/>
</dbReference>
<dbReference type="CDD" id="cd00833">
    <property type="entry name" value="PKS"/>
    <property type="match status" value="1"/>
</dbReference>
<dbReference type="SUPFAM" id="SSF52151">
    <property type="entry name" value="FabD/lysophospholipase-like"/>
    <property type="match status" value="1"/>
</dbReference>
<dbReference type="SUPFAM" id="SSF50129">
    <property type="entry name" value="GroES-like"/>
    <property type="match status" value="1"/>
</dbReference>
<evidence type="ECO:0000259" key="1">
    <source>
        <dbReference type="PROSITE" id="PS52004"/>
    </source>
</evidence>
<dbReference type="InterPro" id="IPR014043">
    <property type="entry name" value="Acyl_transferase_dom"/>
</dbReference>
<dbReference type="PROSITE" id="PS52004">
    <property type="entry name" value="KS3_2"/>
    <property type="match status" value="1"/>
</dbReference>
<dbReference type="InterPro" id="IPR016036">
    <property type="entry name" value="Malonyl_transacylase_ACP-bd"/>
</dbReference>
<dbReference type="SMART" id="SM00825">
    <property type="entry name" value="PKS_KS"/>
    <property type="match status" value="1"/>
</dbReference>
<dbReference type="SUPFAM" id="SSF55048">
    <property type="entry name" value="Probable ACP-binding domain of malonyl-CoA ACP transacylase"/>
    <property type="match status" value="1"/>
</dbReference>
<dbReference type="SUPFAM" id="SSF53901">
    <property type="entry name" value="Thiolase-like"/>
    <property type="match status" value="2"/>
</dbReference>
<dbReference type="SUPFAM" id="SSF53474">
    <property type="entry name" value="alpha/beta-Hydrolases"/>
    <property type="match status" value="1"/>
</dbReference>
<dbReference type="EMBL" id="OV170221">
    <property type="protein sequence ID" value="CAH0713892.1"/>
    <property type="molecule type" value="Genomic_DNA"/>
</dbReference>
<dbReference type="InterPro" id="IPR020843">
    <property type="entry name" value="ER"/>
</dbReference>
<dbReference type="Gene3D" id="3.40.47.10">
    <property type="match status" value="1"/>
</dbReference>
<gene>
    <name evidence="2" type="ORF">BINO364_LOCUS993</name>
</gene>
<feature type="domain" description="Ketosynthase family 3 (KS3)" evidence="1">
    <location>
        <begin position="1"/>
        <end position="403"/>
    </location>
</feature>
<dbReference type="Pfam" id="PF00698">
    <property type="entry name" value="Acyl_transf_1"/>
    <property type="match status" value="1"/>
</dbReference>